<evidence type="ECO:0000313" key="2">
    <source>
        <dbReference type="Proteomes" id="UP000019149"/>
    </source>
</evidence>
<sequence>MKVLPWCWVAFNIKNSCSGDADVFTDTERSTLRATGTCSGSTVGYISLAENTEHAFSLSAKLEESVGRLLRLLNGLISERGRIA</sequence>
<protein>
    <submittedName>
        <fullName evidence="1">Uncharacterized protein</fullName>
    </submittedName>
</protein>
<accession>W6U8R3</accession>
<gene>
    <name evidence="1" type="ORF">EGR_10253</name>
</gene>
<dbReference type="AlphaFoldDB" id="W6U8R3"/>
<dbReference type="Proteomes" id="UP000019149">
    <property type="component" value="Unassembled WGS sequence"/>
</dbReference>
<dbReference type="RefSeq" id="XP_024346088.1">
    <property type="nucleotide sequence ID" value="XM_024499502.1"/>
</dbReference>
<reference evidence="1 2" key="1">
    <citation type="journal article" date="2013" name="Nat. Genet.">
        <title>The genome of the hydatid tapeworm Echinococcus granulosus.</title>
        <authorList>
            <person name="Zheng H."/>
            <person name="Zhang W."/>
            <person name="Zhang L."/>
            <person name="Zhang Z."/>
            <person name="Li J."/>
            <person name="Lu G."/>
            <person name="Zhu Y."/>
            <person name="Wang Y."/>
            <person name="Huang Y."/>
            <person name="Liu J."/>
            <person name="Kang H."/>
            <person name="Chen J."/>
            <person name="Wang L."/>
            <person name="Chen A."/>
            <person name="Yu S."/>
            <person name="Gao Z."/>
            <person name="Jin L."/>
            <person name="Gu W."/>
            <person name="Wang Z."/>
            <person name="Zhao L."/>
            <person name="Shi B."/>
            <person name="Wen H."/>
            <person name="Lin R."/>
            <person name="Jones M.K."/>
            <person name="Brejova B."/>
            <person name="Vinar T."/>
            <person name="Zhao G."/>
            <person name="McManus D.P."/>
            <person name="Chen Z."/>
            <person name="Zhou Y."/>
            <person name="Wang S."/>
        </authorList>
    </citation>
    <scope>NUCLEOTIDE SEQUENCE [LARGE SCALE GENOMIC DNA]</scope>
</reference>
<organism evidence="1 2">
    <name type="scientific">Echinococcus granulosus</name>
    <name type="common">Hydatid tapeworm</name>
    <dbReference type="NCBI Taxonomy" id="6210"/>
    <lineage>
        <taxon>Eukaryota</taxon>
        <taxon>Metazoa</taxon>
        <taxon>Spiralia</taxon>
        <taxon>Lophotrochozoa</taxon>
        <taxon>Platyhelminthes</taxon>
        <taxon>Cestoda</taxon>
        <taxon>Eucestoda</taxon>
        <taxon>Cyclophyllidea</taxon>
        <taxon>Taeniidae</taxon>
        <taxon>Echinococcus</taxon>
        <taxon>Echinococcus granulosus group</taxon>
    </lineage>
</organism>
<evidence type="ECO:0000313" key="1">
    <source>
        <dbReference type="EMBL" id="EUB54892.1"/>
    </source>
</evidence>
<dbReference type="GeneID" id="36345968"/>
<dbReference type="KEGG" id="egl:EGR_10253"/>
<proteinExistence type="predicted"/>
<comment type="caution">
    <text evidence="1">The sequence shown here is derived from an EMBL/GenBank/DDBJ whole genome shotgun (WGS) entry which is preliminary data.</text>
</comment>
<dbReference type="EMBL" id="APAU02000202">
    <property type="protein sequence ID" value="EUB54892.1"/>
    <property type="molecule type" value="Genomic_DNA"/>
</dbReference>
<dbReference type="CTD" id="36345968"/>
<name>W6U8R3_ECHGR</name>
<keyword evidence="2" id="KW-1185">Reference proteome</keyword>